<evidence type="ECO:0000313" key="1">
    <source>
        <dbReference type="EMBL" id="NLJ23182.1"/>
    </source>
</evidence>
<sequence>MEGLTDILKTITTEMQKSLSPRTAVGDPITIEGKTIVPLMSVGMGFGAGSGTGKETDPAGGAGGGGLGMKPIAVVIIDQHGVRIERMKESRDTLVDHLAEAIPRFVENISRKKESRVEIEGSSQES</sequence>
<reference evidence="1 2" key="1">
    <citation type="journal article" date="2020" name="Biotechnol. Biofuels">
        <title>New insights from the biogas microbiome by comprehensive genome-resolved metagenomics of nearly 1600 species originating from multiple anaerobic digesters.</title>
        <authorList>
            <person name="Campanaro S."/>
            <person name="Treu L."/>
            <person name="Rodriguez-R L.M."/>
            <person name="Kovalovszki A."/>
            <person name="Ziels R.M."/>
            <person name="Maus I."/>
            <person name="Zhu X."/>
            <person name="Kougias P.G."/>
            <person name="Basile A."/>
            <person name="Luo G."/>
            <person name="Schluter A."/>
            <person name="Konstantinidis K.T."/>
            <person name="Angelidaki I."/>
        </authorList>
    </citation>
    <scope>NUCLEOTIDE SEQUENCE [LARGE SCALE GENOMIC DNA]</scope>
    <source>
        <strain evidence="1">AS27yjCOA_157</strain>
    </source>
</reference>
<dbReference type="RefSeq" id="WP_273466934.1">
    <property type="nucleotide sequence ID" value="NZ_DAOSEI010000023.1"/>
</dbReference>
<name>A0A7K4AJP5_METSH</name>
<dbReference type="EMBL" id="JAAYUN010000151">
    <property type="protein sequence ID" value="NLJ23182.1"/>
    <property type="molecule type" value="Genomic_DNA"/>
</dbReference>
<dbReference type="AlphaFoldDB" id="A0A7K4AJP5"/>
<dbReference type="PANTHER" id="PTHR39162:SF1">
    <property type="entry name" value="SPORULATION PROTEIN YTFJ"/>
    <property type="match status" value="1"/>
</dbReference>
<dbReference type="PANTHER" id="PTHR39162">
    <property type="entry name" value="GLL3345 PROTEIN"/>
    <property type="match status" value="1"/>
</dbReference>
<evidence type="ECO:0000313" key="2">
    <source>
        <dbReference type="Proteomes" id="UP000544742"/>
    </source>
</evidence>
<accession>A0A7K4AJP5</accession>
<dbReference type="Proteomes" id="UP000544742">
    <property type="component" value="Unassembled WGS sequence"/>
</dbReference>
<dbReference type="PIRSF" id="PIRSF021377">
    <property type="entry name" value="YtfJ"/>
    <property type="match status" value="1"/>
</dbReference>
<dbReference type="InterPro" id="IPR014229">
    <property type="entry name" value="Spore_YtfJ"/>
</dbReference>
<organism evidence="1 2">
    <name type="scientific">Methanothrix soehngenii</name>
    <name type="common">Methanosaeta concilii</name>
    <dbReference type="NCBI Taxonomy" id="2223"/>
    <lineage>
        <taxon>Archaea</taxon>
        <taxon>Methanobacteriati</taxon>
        <taxon>Methanobacteriota</taxon>
        <taxon>Stenosarchaea group</taxon>
        <taxon>Methanomicrobia</taxon>
        <taxon>Methanotrichales</taxon>
        <taxon>Methanotrichaceae</taxon>
        <taxon>Methanothrix</taxon>
    </lineage>
</organism>
<dbReference type="Pfam" id="PF09579">
    <property type="entry name" value="Spore_YtfJ"/>
    <property type="match status" value="1"/>
</dbReference>
<gene>
    <name evidence="1" type="ORF">GX426_08750</name>
</gene>
<proteinExistence type="predicted"/>
<comment type="caution">
    <text evidence="1">The sequence shown here is derived from an EMBL/GenBank/DDBJ whole genome shotgun (WGS) entry which is preliminary data.</text>
</comment>
<protein>
    <submittedName>
        <fullName evidence="1">Sporulation protein YtfJ</fullName>
    </submittedName>
</protein>